<evidence type="ECO:0000313" key="3">
    <source>
        <dbReference type="Proteomes" id="UP000712600"/>
    </source>
</evidence>
<feature type="region of interest" description="Disordered" evidence="1">
    <location>
        <begin position="1"/>
        <end position="37"/>
    </location>
</feature>
<comment type="caution">
    <text evidence="2">The sequence shown here is derived from an EMBL/GenBank/DDBJ whole genome shotgun (WGS) entry which is preliminary data.</text>
</comment>
<dbReference type="AlphaFoldDB" id="A0A8S9PZ77"/>
<dbReference type="EMBL" id="QGKX02001347">
    <property type="protein sequence ID" value="KAF3523846.1"/>
    <property type="molecule type" value="Genomic_DNA"/>
</dbReference>
<proteinExistence type="predicted"/>
<sequence>MLDSTTLFPGTANQQQRGLGLEKKVSSPQDSLPAMEGGGCRRYLQERSIMTVFA</sequence>
<feature type="compositionally biased region" description="Polar residues" evidence="1">
    <location>
        <begin position="1"/>
        <end position="17"/>
    </location>
</feature>
<gene>
    <name evidence="2" type="ORF">F2Q69_00049622</name>
</gene>
<dbReference type="Proteomes" id="UP000712600">
    <property type="component" value="Unassembled WGS sequence"/>
</dbReference>
<organism evidence="2 3">
    <name type="scientific">Brassica cretica</name>
    <name type="common">Mustard</name>
    <dbReference type="NCBI Taxonomy" id="69181"/>
    <lineage>
        <taxon>Eukaryota</taxon>
        <taxon>Viridiplantae</taxon>
        <taxon>Streptophyta</taxon>
        <taxon>Embryophyta</taxon>
        <taxon>Tracheophyta</taxon>
        <taxon>Spermatophyta</taxon>
        <taxon>Magnoliopsida</taxon>
        <taxon>eudicotyledons</taxon>
        <taxon>Gunneridae</taxon>
        <taxon>Pentapetalae</taxon>
        <taxon>rosids</taxon>
        <taxon>malvids</taxon>
        <taxon>Brassicales</taxon>
        <taxon>Brassicaceae</taxon>
        <taxon>Brassiceae</taxon>
        <taxon>Brassica</taxon>
    </lineage>
</organism>
<accession>A0A8S9PZ77</accession>
<protein>
    <submittedName>
        <fullName evidence="2">Uncharacterized protein</fullName>
    </submittedName>
</protein>
<evidence type="ECO:0000313" key="2">
    <source>
        <dbReference type="EMBL" id="KAF3523846.1"/>
    </source>
</evidence>
<reference evidence="2" key="1">
    <citation type="submission" date="2019-12" db="EMBL/GenBank/DDBJ databases">
        <title>Genome sequencing and annotation of Brassica cretica.</title>
        <authorList>
            <person name="Studholme D.J."/>
            <person name="Sarris P."/>
        </authorList>
    </citation>
    <scope>NUCLEOTIDE SEQUENCE</scope>
    <source>
        <strain evidence="2">PFS-109/04</strain>
        <tissue evidence="2">Leaf</tissue>
    </source>
</reference>
<evidence type="ECO:0000256" key="1">
    <source>
        <dbReference type="SAM" id="MobiDB-lite"/>
    </source>
</evidence>
<name>A0A8S9PZ77_BRACR</name>